<evidence type="ECO:0000256" key="5">
    <source>
        <dbReference type="ARBA" id="ARBA00023136"/>
    </source>
</evidence>
<feature type="transmembrane region" description="Helical" evidence="6">
    <location>
        <begin position="150"/>
        <end position="168"/>
    </location>
</feature>
<keyword evidence="8" id="KW-1185">Reference proteome</keyword>
<feature type="transmembrane region" description="Helical" evidence="6">
    <location>
        <begin position="20"/>
        <end position="41"/>
    </location>
</feature>
<keyword evidence="5 6" id="KW-0472">Membrane</keyword>
<keyword evidence="3 6" id="KW-0812">Transmembrane</keyword>
<keyword evidence="2" id="KW-1003">Cell membrane</keyword>
<feature type="transmembrane region" description="Helical" evidence="6">
    <location>
        <begin position="334"/>
        <end position="351"/>
    </location>
</feature>
<gene>
    <name evidence="7" type="ORF">HMPREF9440_02127</name>
</gene>
<dbReference type="PANTHER" id="PTHR47089">
    <property type="entry name" value="ABC TRANSPORTER, PERMEASE PROTEIN"/>
    <property type="match status" value="1"/>
</dbReference>
<dbReference type="Proteomes" id="UP000004956">
    <property type="component" value="Unassembled WGS sequence"/>
</dbReference>
<feature type="transmembrane region" description="Helical" evidence="6">
    <location>
        <begin position="91"/>
        <end position="109"/>
    </location>
</feature>
<dbReference type="STRING" id="762967.HMPREF9440_02127"/>
<comment type="subcellular location">
    <subcellularLocation>
        <location evidence="1">Cell membrane</location>
        <topology evidence="1">Multi-pass membrane protein</topology>
    </subcellularLocation>
</comment>
<accession>H3KH86</accession>
<proteinExistence type="predicted"/>
<dbReference type="InterPro" id="IPR001851">
    <property type="entry name" value="ABC_transp_permease"/>
</dbReference>
<evidence type="ECO:0000256" key="1">
    <source>
        <dbReference type="ARBA" id="ARBA00004651"/>
    </source>
</evidence>
<feature type="transmembrane region" description="Helical" evidence="6">
    <location>
        <begin position="247"/>
        <end position="266"/>
    </location>
</feature>
<feature type="transmembrane region" description="Helical" evidence="6">
    <location>
        <begin position="286"/>
        <end position="313"/>
    </location>
</feature>
<dbReference type="PANTHER" id="PTHR47089:SF1">
    <property type="entry name" value="GUANOSINE ABC TRANSPORTER PERMEASE PROTEIN NUPP"/>
    <property type="match status" value="1"/>
</dbReference>
<evidence type="ECO:0000256" key="6">
    <source>
        <dbReference type="SAM" id="Phobius"/>
    </source>
</evidence>
<evidence type="ECO:0000313" key="7">
    <source>
        <dbReference type="EMBL" id="EHY30523.1"/>
    </source>
</evidence>
<dbReference type="PATRIC" id="fig|762967.3.peg.1674"/>
<dbReference type="AlphaFoldDB" id="H3KH86"/>
<evidence type="ECO:0000313" key="8">
    <source>
        <dbReference type="Proteomes" id="UP000004956"/>
    </source>
</evidence>
<protein>
    <submittedName>
        <fullName evidence="7">Branched-chain amino acid ABC transporter, permease protein</fullName>
    </submittedName>
</protein>
<dbReference type="GO" id="GO:0022857">
    <property type="term" value="F:transmembrane transporter activity"/>
    <property type="evidence" value="ECO:0007669"/>
    <property type="project" value="InterPro"/>
</dbReference>
<comment type="caution">
    <text evidence="7">The sequence shown here is derived from an EMBL/GenBank/DDBJ whole genome shotgun (WGS) entry which is preliminary data.</text>
</comment>
<dbReference type="EMBL" id="AFBQ01000320">
    <property type="protein sequence ID" value="EHY30523.1"/>
    <property type="molecule type" value="Genomic_DNA"/>
</dbReference>
<name>H3KH86_9BURK</name>
<evidence type="ECO:0000256" key="2">
    <source>
        <dbReference type="ARBA" id="ARBA00022475"/>
    </source>
</evidence>
<feature type="transmembrane region" description="Helical" evidence="6">
    <location>
        <begin position="201"/>
        <end position="219"/>
    </location>
</feature>
<organism evidence="7 8">
    <name type="scientific">Sutterella parvirubra YIT 11816</name>
    <dbReference type="NCBI Taxonomy" id="762967"/>
    <lineage>
        <taxon>Bacteria</taxon>
        <taxon>Pseudomonadati</taxon>
        <taxon>Pseudomonadota</taxon>
        <taxon>Betaproteobacteria</taxon>
        <taxon>Burkholderiales</taxon>
        <taxon>Sutterellaceae</taxon>
        <taxon>Sutterella</taxon>
    </lineage>
</organism>
<dbReference type="Pfam" id="PF02653">
    <property type="entry name" value="BPD_transp_2"/>
    <property type="match status" value="1"/>
</dbReference>
<evidence type="ECO:0000256" key="3">
    <source>
        <dbReference type="ARBA" id="ARBA00022692"/>
    </source>
</evidence>
<keyword evidence="4 6" id="KW-1133">Transmembrane helix</keyword>
<sequence length="366" mass="39205">MIQFPLTLTPRQEPAKSLRWVSPAIAIALTVVTGFILFWALGEDPVRALRTFFIAPLETMRGWTEVGVKMTPLLLCAVGLVVCFKANVWNIGAEGQLIMGAVAGGWMALQCDPSTGAWFVIPVMLASALGGALWGAVTALLRHRFHANEILVSLMLVYVAQFFLAWAVQGPMRDPMGFGFPQTKLFDSGALLPVILEGTRLHAGVLIAFIAAFGIWLLMDRMAMGFQFKVSGMAPLAARYAGYRPGILIWVSMLISGALAGLAGGIEAAGPLGQLTPTVSPGYGFAAIIVAFVGRLSPLGCIPAAFVMALFYLGGELAQSRLGLPSAITGVYQGLLLFFILACDVMIFYRLRWTGFTKAKGKEAAR</sequence>
<feature type="transmembrane region" description="Helical" evidence="6">
    <location>
        <begin position="66"/>
        <end position="84"/>
    </location>
</feature>
<dbReference type="HOGENOM" id="CLU_040769_0_0_4"/>
<dbReference type="GO" id="GO:0005886">
    <property type="term" value="C:plasma membrane"/>
    <property type="evidence" value="ECO:0007669"/>
    <property type="project" value="UniProtKB-SubCell"/>
</dbReference>
<reference evidence="7 8" key="1">
    <citation type="submission" date="2011-11" db="EMBL/GenBank/DDBJ databases">
        <authorList>
            <person name="Weinstock G."/>
            <person name="Sodergren E."/>
            <person name="Clifton S."/>
            <person name="Fulton L."/>
            <person name="Fulton B."/>
            <person name="Courtney L."/>
            <person name="Fronick C."/>
            <person name="Harrison M."/>
            <person name="Strong C."/>
            <person name="Farmer C."/>
            <person name="Delahaunty K."/>
            <person name="Markovic C."/>
            <person name="Hall O."/>
            <person name="Minx P."/>
            <person name="Tomlinson C."/>
            <person name="Mitreva M."/>
            <person name="Hou S."/>
            <person name="Chen J."/>
            <person name="Wollam A."/>
            <person name="Pepin K.H."/>
            <person name="Johnson M."/>
            <person name="Bhonagiri V."/>
            <person name="Zhang X."/>
            <person name="Suruliraj S."/>
            <person name="Warren W."/>
            <person name="Chinwalla A."/>
            <person name="Mardis E.R."/>
            <person name="Wilson R.K."/>
        </authorList>
    </citation>
    <scope>NUCLEOTIDE SEQUENCE [LARGE SCALE GENOMIC DNA]</scope>
    <source>
        <strain evidence="7 8">YIT 11816</strain>
    </source>
</reference>
<dbReference type="RefSeq" id="WP_008543383.1">
    <property type="nucleotide sequence ID" value="NZ_JH605010.1"/>
</dbReference>
<dbReference type="OrthoDB" id="9809785at2"/>
<evidence type="ECO:0000256" key="4">
    <source>
        <dbReference type="ARBA" id="ARBA00022989"/>
    </source>
</evidence>
<dbReference type="CDD" id="cd06580">
    <property type="entry name" value="TM_PBP1_transp_TpRbsC_like"/>
    <property type="match status" value="1"/>
</dbReference>
<feature type="transmembrane region" description="Helical" evidence="6">
    <location>
        <begin position="115"/>
        <end position="141"/>
    </location>
</feature>